<feature type="domain" description="Fe/B12 periplasmic-binding" evidence="4">
    <location>
        <begin position="64"/>
        <end position="319"/>
    </location>
</feature>
<comment type="similarity">
    <text evidence="1">Belongs to the bacterial solute-binding protein 8 family.</text>
</comment>
<evidence type="ECO:0000256" key="2">
    <source>
        <dbReference type="ARBA" id="ARBA00022729"/>
    </source>
</evidence>
<organism evidence="5 6">
    <name type="scientific">Dictyobacter formicarum</name>
    <dbReference type="NCBI Taxonomy" id="2778368"/>
    <lineage>
        <taxon>Bacteria</taxon>
        <taxon>Bacillati</taxon>
        <taxon>Chloroflexota</taxon>
        <taxon>Ktedonobacteria</taxon>
        <taxon>Ktedonobacterales</taxon>
        <taxon>Dictyobacteraceae</taxon>
        <taxon>Dictyobacter</taxon>
    </lineage>
</organism>
<dbReference type="CDD" id="cd01143">
    <property type="entry name" value="YvrC"/>
    <property type="match status" value="1"/>
</dbReference>
<feature type="chain" id="PRO_5046023531" evidence="3">
    <location>
        <begin position="24"/>
        <end position="332"/>
    </location>
</feature>
<dbReference type="InterPro" id="IPR002491">
    <property type="entry name" value="ABC_transptr_periplasmic_BD"/>
</dbReference>
<dbReference type="InterPro" id="IPR054828">
    <property type="entry name" value="Vit_B12_bind_prot"/>
</dbReference>
<dbReference type="PANTHER" id="PTHR30535">
    <property type="entry name" value="VITAMIN B12-BINDING PROTEIN"/>
    <property type="match status" value="1"/>
</dbReference>
<evidence type="ECO:0000256" key="3">
    <source>
        <dbReference type="SAM" id="SignalP"/>
    </source>
</evidence>
<keyword evidence="2 3" id="KW-0732">Signal</keyword>
<dbReference type="Proteomes" id="UP000635565">
    <property type="component" value="Unassembled WGS sequence"/>
</dbReference>
<dbReference type="Pfam" id="PF01497">
    <property type="entry name" value="Peripla_BP_2"/>
    <property type="match status" value="1"/>
</dbReference>
<feature type="signal peptide" evidence="3">
    <location>
        <begin position="1"/>
        <end position="23"/>
    </location>
</feature>
<dbReference type="PROSITE" id="PS51257">
    <property type="entry name" value="PROKAR_LIPOPROTEIN"/>
    <property type="match status" value="1"/>
</dbReference>
<dbReference type="PANTHER" id="PTHR30535:SF34">
    <property type="entry name" value="MOLYBDATE-BINDING PROTEIN MOLA"/>
    <property type="match status" value="1"/>
</dbReference>
<accession>A0ABQ3VCX7</accession>
<evidence type="ECO:0000313" key="5">
    <source>
        <dbReference type="EMBL" id="GHO84012.1"/>
    </source>
</evidence>
<name>A0ABQ3VCX7_9CHLR</name>
<proteinExistence type="inferred from homology"/>
<gene>
    <name evidence="5" type="ORF">KSZ_20180</name>
</gene>
<dbReference type="NCBIfam" id="NF038402">
    <property type="entry name" value="TroA_like"/>
    <property type="match status" value="1"/>
</dbReference>
<comment type="caution">
    <text evidence="5">The sequence shown here is derived from an EMBL/GenBank/DDBJ whole genome shotgun (WGS) entry which is preliminary data.</text>
</comment>
<evidence type="ECO:0000313" key="6">
    <source>
        <dbReference type="Proteomes" id="UP000635565"/>
    </source>
</evidence>
<reference evidence="5 6" key="1">
    <citation type="journal article" date="2021" name="Int. J. Syst. Evol. Microbiol.">
        <title>Reticulibacter mediterranei gen. nov., sp. nov., within the new family Reticulibacteraceae fam. nov., and Ktedonospora formicarum gen. nov., sp. nov., Ktedonobacter robiniae sp. nov., Dictyobacter formicarum sp. nov. and Dictyobacter arantiisoli sp. nov., belonging to the class Ktedonobacteria.</title>
        <authorList>
            <person name="Yabe S."/>
            <person name="Zheng Y."/>
            <person name="Wang C.M."/>
            <person name="Sakai Y."/>
            <person name="Abe K."/>
            <person name="Yokota A."/>
            <person name="Donadio S."/>
            <person name="Cavaletti L."/>
            <person name="Monciardini P."/>
        </authorList>
    </citation>
    <scope>NUCLEOTIDE SEQUENCE [LARGE SCALE GENOMIC DNA]</scope>
    <source>
        <strain evidence="5 6">SOSP1-9</strain>
    </source>
</reference>
<dbReference type="EMBL" id="BNJJ01000005">
    <property type="protein sequence ID" value="GHO84012.1"/>
    <property type="molecule type" value="Genomic_DNA"/>
</dbReference>
<dbReference type="SUPFAM" id="SSF53807">
    <property type="entry name" value="Helical backbone' metal receptor"/>
    <property type="match status" value="1"/>
</dbReference>
<sequence>MRTHVISLRLLSVFLLSFMLTLAACGQSSNSQGSGSTPAAQPTPTPALDAYGTPIAIPKTAPQRIVSLAPSISEILGALHLEKRVVGVDAFTNYPAALAGLKKVSSSSGFNVEAIVALKPDLVLSSGGLSKKYDTQLSQLGLQVVDLPSPNISQTLDQIALIGRLTHTENVAESLVTQMRQQIAQIQSEVKGTPAIKTLLEVDDSTPGKPYVFGGGSFGDEMASYANVANIFHNNTTNGGYPQVTDESVIAANPQYIILTEDPLYGGQPSVVYKRANWGGIEAVKSHHVYHLNSDIMQRPGPRIVQGLRCLAQVVHPDKFSGALPDYCTASV</sequence>
<protein>
    <submittedName>
        <fullName evidence="5">ABC transporter substrate-binding protein</fullName>
    </submittedName>
</protein>
<dbReference type="PROSITE" id="PS50983">
    <property type="entry name" value="FE_B12_PBP"/>
    <property type="match status" value="1"/>
</dbReference>
<evidence type="ECO:0000259" key="4">
    <source>
        <dbReference type="PROSITE" id="PS50983"/>
    </source>
</evidence>
<dbReference type="RefSeq" id="WP_201361662.1">
    <property type="nucleotide sequence ID" value="NZ_BNJJ01000005.1"/>
</dbReference>
<evidence type="ECO:0000256" key="1">
    <source>
        <dbReference type="ARBA" id="ARBA00008814"/>
    </source>
</evidence>
<dbReference type="Gene3D" id="3.40.50.1980">
    <property type="entry name" value="Nitrogenase molybdenum iron protein domain"/>
    <property type="match status" value="2"/>
</dbReference>
<dbReference type="InterPro" id="IPR050902">
    <property type="entry name" value="ABC_Transporter_SBP"/>
</dbReference>
<keyword evidence="6" id="KW-1185">Reference proteome</keyword>